<keyword evidence="1" id="KW-0479">Metal-binding</keyword>
<dbReference type="SUPFAM" id="SSF55008">
    <property type="entry name" value="HMA, heavy metal-associated domain"/>
    <property type="match status" value="1"/>
</dbReference>
<dbReference type="InterPro" id="IPR017969">
    <property type="entry name" value="Heavy-metal-associated_CS"/>
</dbReference>
<dbReference type="Gene3D" id="3.30.70.100">
    <property type="match status" value="1"/>
</dbReference>
<dbReference type="EMBL" id="FQXJ01000003">
    <property type="protein sequence ID" value="SHH12442.1"/>
    <property type="molecule type" value="Genomic_DNA"/>
</dbReference>
<sequence length="86" mass="8966">MGCCGHSKQDNSGGNTLNPQDGIVLKIEGMTCGHCKSSVEKALLKVPGVTHAEVDLAQKQAVVVGTADRSSLTKAIDEAGYRVINN</sequence>
<proteinExistence type="predicted"/>
<dbReference type="OrthoDB" id="9813965at2"/>
<gene>
    <name evidence="3" type="ORF">SAMN02746098_00232</name>
</gene>
<feature type="domain" description="HMA" evidence="2">
    <location>
        <begin position="21"/>
        <end position="84"/>
    </location>
</feature>
<dbReference type="Pfam" id="PF00403">
    <property type="entry name" value="HMA"/>
    <property type="match status" value="1"/>
</dbReference>
<dbReference type="InterPro" id="IPR036163">
    <property type="entry name" value="HMA_dom_sf"/>
</dbReference>
<dbReference type="CDD" id="cd00371">
    <property type="entry name" value="HMA"/>
    <property type="match status" value="1"/>
</dbReference>
<evidence type="ECO:0000256" key="1">
    <source>
        <dbReference type="ARBA" id="ARBA00022723"/>
    </source>
</evidence>
<evidence type="ECO:0000313" key="3">
    <source>
        <dbReference type="EMBL" id="SHH12442.1"/>
    </source>
</evidence>
<dbReference type="STRING" id="1121420.SAMN02746098_00232"/>
<dbReference type="PROSITE" id="PS01047">
    <property type="entry name" value="HMA_1"/>
    <property type="match status" value="1"/>
</dbReference>
<reference evidence="4" key="1">
    <citation type="submission" date="2016-11" db="EMBL/GenBank/DDBJ databases">
        <authorList>
            <person name="Varghese N."/>
            <person name="Submissions S."/>
        </authorList>
    </citation>
    <scope>NUCLEOTIDE SEQUENCE [LARGE SCALE GENOMIC DNA]</scope>
    <source>
        <strain evidence="4">DSM 15449</strain>
    </source>
</reference>
<dbReference type="InterPro" id="IPR006121">
    <property type="entry name" value="HMA_dom"/>
</dbReference>
<organism evidence="3 4">
    <name type="scientific">Desulfosporosinus lacus DSM 15449</name>
    <dbReference type="NCBI Taxonomy" id="1121420"/>
    <lineage>
        <taxon>Bacteria</taxon>
        <taxon>Bacillati</taxon>
        <taxon>Bacillota</taxon>
        <taxon>Clostridia</taxon>
        <taxon>Eubacteriales</taxon>
        <taxon>Desulfitobacteriaceae</taxon>
        <taxon>Desulfosporosinus</taxon>
    </lineage>
</organism>
<protein>
    <submittedName>
        <fullName evidence="3">Copper chaperone</fullName>
    </submittedName>
</protein>
<evidence type="ECO:0000313" key="4">
    <source>
        <dbReference type="Proteomes" id="UP000183954"/>
    </source>
</evidence>
<dbReference type="PROSITE" id="PS50846">
    <property type="entry name" value="HMA_2"/>
    <property type="match status" value="1"/>
</dbReference>
<dbReference type="AlphaFoldDB" id="A0A1M5QEG5"/>
<dbReference type="Proteomes" id="UP000183954">
    <property type="component" value="Unassembled WGS sequence"/>
</dbReference>
<evidence type="ECO:0000259" key="2">
    <source>
        <dbReference type="PROSITE" id="PS50846"/>
    </source>
</evidence>
<dbReference type="GO" id="GO:0046872">
    <property type="term" value="F:metal ion binding"/>
    <property type="evidence" value="ECO:0007669"/>
    <property type="project" value="UniProtKB-KW"/>
</dbReference>
<keyword evidence="4" id="KW-1185">Reference proteome</keyword>
<accession>A0A1M5QEG5</accession>
<name>A0A1M5QEG5_9FIRM</name>
<dbReference type="FunFam" id="3.30.70.100:FF:000001">
    <property type="entry name" value="ATPase copper transporting beta"/>
    <property type="match status" value="1"/>
</dbReference>